<proteinExistence type="predicted"/>
<feature type="domain" description="Bacteriophage T5 Orf172 DNA-binding" evidence="1">
    <location>
        <begin position="38"/>
        <end position="118"/>
    </location>
</feature>
<dbReference type="Pfam" id="PF10544">
    <property type="entry name" value="T5orf172"/>
    <property type="match status" value="1"/>
</dbReference>
<sequence>MPVFASENVLYKGNALALSREVAPKVDKHYSGYVYVVKMSARLVKIGRSADPVERMKSINRSVAGAPNLSPRMLYLSPACFNYKEVEACLLSDFAQYQTAGEYFNVPVSVVVSALNDFELAIGRTPEEQRQFDLDRKQATQDIYGLFNALSGRKVVPPEV</sequence>
<organism evidence="2 3">
    <name type="scientific">Thalassospira mesophila</name>
    <dbReference type="NCBI Taxonomy" id="1293891"/>
    <lineage>
        <taxon>Bacteria</taxon>
        <taxon>Pseudomonadati</taxon>
        <taxon>Pseudomonadota</taxon>
        <taxon>Alphaproteobacteria</taxon>
        <taxon>Rhodospirillales</taxon>
        <taxon>Thalassospiraceae</taxon>
        <taxon>Thalassospira</taxon>
    </lineage>
</organism>
<dbReference type="EMBL" id="JFKA01000003">
    <property type="protein sequence ID" value="OSQ39001.1"/>
    <property type="molecule type" value="Genomic_DNA"/>
</dbReference>
<keyword evidence="3" id="KW-1185">Reference proteome</keyword>
<accession>A0A1Y2L198</accession>
<dbReference type="AlphaFoldDB" id="A0A1Y2L198"/>
<dbReference type="InterPro" id="IPR018306">
    <property type="entry name" value="Phage_T5_Orf172_DNA-bd"/>
</dbReference>
<evidence type="ECO:0000313" key="2">
    <source>
        <dbReference type="EMBL" id="OSQ39001.1"/>
    </source>
</evidence>
<dbReference type="Proteomes" id="UP000193391">
    <property type="component" value="Unassembled WGS sequence"/>
</dbReference>
<dbReference type="RefSeq" id="WP_085581959.1">
    <property type="nucleotide sequence ID" value="NZ_JFKA01000003.1"/>
</dbReference>
<gene>
    <name evidence="2" type="ORF">TMES_09910</name>
</gene>
<comment type="caution">
    <text evidence="2">The sequence shown here is derived from an EMBL/GenBank/DDBJ whole genome shotgun (WGS) entry which is preliminary data.</text>
</comment>
<evidence type="ECO:0000313" key="3">
    <source>
        <dbReference type="Proteomes" id="UP000193391"/>
    </source>
</evidence>
<reference evidence="2 3" key="1">
    <citation type="submission" date="2014-03" db="EMBL/GenBank/DDBJ databases">
        <title>The draft genome sequence of Thalassospira mesophila JCM 18969.</title>
        <authorList>
            <person name="Lai Q."/>
            <person name="Shao Z."/>
        </authorList>
    </citation>
    <scope>NUCLEOTIDE SEQUENCE [LARGE SCALE GENOMIC DNA]</scope>
    <source>
        <strain evidence="2 3">JCM 18969</strain>
    </source>
</reference>
<evidence type="ECO:0000259" key="1">
    <source>
        <dbReference type="SMART" id="SM00974"/>
    </source>
</evidence>
<protein>
    <recommendedName>
        <fullName evidence="1">Bacteriophage T5 Orf172 DNA-binding domain-containing protein</fullName>
    </recommendedName>
</protein>
<name>A0A1Y2L198_9PROT</name>
<dbReference type="SMART" id="SM00974">
    <property type="entry name" value="T5orf172"/>
    <property type="match status" value="1"/>
</dbReference>